<name>A0ABD0J1V6_9CAEN</name>
<dbReference type="AlphaFoldDB" id="A0ABD0J1V6"/>
<dbReference type="Proteomes" id="UP001519460">
    <property type="component" value="Unassembled WGS sequence"/>
</dbReference>
<organism evidence="1 2">
    <name type="scientific">Batillaria attramentaria</name>
    <dbReference type="NCBI Taxonomy" id="370345"/>
    <lineage>
        <taxon>Eukaryota</taxon>
        <taxon>Metazoa</taxon>
        <taxon>Spiralia</taxon>
        <taxon>Lophotrochozoa</taxon>
        <taxon>Mollusca</taxon>
        <taxon>Gastropoda</taxon>
        <taxon>Caenogastropoda</taxon>
        <taxon>Sorbeoconcha</taxon>
        <taxon>Cerithioidea</taxon>
        <taxon>Batillariidae</taxon>
        <taxon>Batillaria</taxon>
    </lineage>
</organism>
<dbReference type="EMBL" id="JACVVK020000757">
    <property type="protein sequence ID" value="KAK7448740.1"/>
    <property type="molecule type" value="Genomic_DNA"/>
</dbReference>
<accession>A0ABD0J1V6</accession>
<keyword evidence="2" id="KW-1185">Reference proteome</keyword>
<sequence>MYLQPAQGRCASPWISNTSHLAPFTSSQLTTRIDQKVPKASEVGEKLTKRRQDSRRSKAIETFINILHFARIWTDLNILHVARIWRDFNILHVARIWTDLNILHVARSWTDLNILHIARSWTDVNILHIARIWTD</sequence>
<gene>
    <name evidence="1" type="ORF">BaRGS_00040080</name>
</gene>
<reference evidence="1 2" key="1">
    <citation type="journal article" date="2023" name="Sci. Data">
        <title>Genome assembly of the Korean intertidal mud-creeper Batillaria attramentaria.</title>
        <authorList>
            <person name="Patra A.K."/>
            <person name="Ho P.T."/>
            <person name="Jun S."/>
            <person name="Lee S.J."/>
            <person name="Kim Y."/>
            <person name="Won Y.J."/>
        </authorList>
    </citation>
    <scope>NUCLEOTIDE SEQUENCE [LARGE SCALE GENOMIC DNA]</scope>
    <source>
        <strain evidence="1">Wonlab-2016</strain>
    </source>
</reference>
<comment type="caution">
    <text evidence="1">The sequence shown here is derived from an EMBL/GenBank/DDBJ whole genome shotgun (WGS) entry which is preliminary data.</text>
</comment>
<protein>
    <submittedName>
        <fullName evidence="1">Uncharacterized protein</fullName>
    </submittedName>
</protein>
<evidence type="ECO:0000313" key="1">
    <source>
        <dbReference type="EMBL" id="KAK7448740.1"/>
    </source>
</evidence>
<proteinExistence type="predicted"/>
<evidence type="ECO:0000313" key="2">
    <source>
        <dbReference type="Proteomes" id="UP001519460"/>
    </source>
</evidence>